<dbReference type="OrthoDB" id="9157262at2"/>
<evidence type="ECO:0000313" key="1">
    <source>
        <dbReference type="EMBL" id="PRC90797.1"/>
    </source>
</evidence>
<dbReference type="Proteomes" id="UP000237839">
    <property type="component" value="Unassembled WGS sequence"/>
</dbReference>
<dbReference type="RefSeq" id="WP_105534189.1">
    <property type="nucleotide sequence ID" value="NZ_PUGF01000035.1"/>
</dbReference>
<proteinExistence type="predicted"/>
<evidence type="ECO:0000313" key="2">
    <source>
        <dbReference type="Proteomes" id="UP000237839"/>
    </source>
</evidence>
<dbReference type="AlphaFoldDB" id="A0A2S9GSV2"/>
<dbReference type="EMBL" id="PUGF01000035">
    <property type="protein sequence ID" value="PRC90797.1"/>
    <property type="molecule type" value="Genomic_DNA"/>
</dbReference>
<name>A0A2S9GSV2_9BURK</name>
<keyword evidence="2" id="KW-1185">Reference proteome</keyword>
<organism evidence="1 2">
    <name type="scientific">Solimicrobium silvestre</name>
    <dbReference type="NCBI Taxonomy" id="2099400"/>
    <lineage>
        <taxon>Bacteria</taxon>
        <taxon>Pseudomonadati</taxon>
        <taxon>Pseudomonadota</taxon>
        <taxon>Betaproteobacteria</taxon>
        <taxon>Burkholderiales</taxon>
        <taxon>Oxalobacteraceae</taxon>
        <taxon>Solimicrobium</taxon>
    </lineage>
</organism>
<comment type="caution">
    <text evidence="1">The sequence shown here is derived from an EMBL/GenBank/DDBJ whole genome shotgun (WGS) entry which is preliminary data.</text>
</comment>
<sequence length="166" mass="19446">MPTKIEHRRHGRRRFCVTLDNRYEFYSWPEDINVKCPNCGSPILFNAVVPDQYVKDEKSGGYLLVPQSVATKIRGRGACTKCSRQFDRISWPEDAHFKFESGGGIVWAWNKEFLQVLRARVIGDRVTERQLCMKNGLFHYFLTRLPKYIVVKRHRAGILRKLDELT</sequence>
<reference evidence="1 2" key="1">
    <citation type="submission" date="2018-02" db="EMBL/GenBank/DDBJ databases">
        <title>Solimicrobium silvestre gen. nov., sp. nov., isolated from alpine forest soil.</title>
        <authorList>
            <person name="Margesin R."/>
            <person name="Albuquerque L."/>
            <person name="Zhang D.-C."/>
            <person name="Froufe H.J.C."/>
            <person name="Severino R."/>
            <person name="Roxo I."/>
            <person name="Egas C."/>
            <person name="Da Costa M.S."/>
        </authorList>
    </citation>
    <scope>NUCLEOTIDE SEQUENCE [LARGE SCALE GENOMIC DNA]</scope>
    <source>
        <strain evidence="1 2">S20-91</strain>
    </source>
</reference>
<accession>A0A2S9GSV2</accession>
<gene>
    <name evidence="1" type="ORF">S2091_4460</name>
</gene>
<protein>
    <submittedName>
        <fullName evidence="1">Uncharacterized protein</fullName>
    </submittedName>
</protein>